<organism evidence="2 3">
    <name type="scientific">Triplophysa tibetana</name>
    <dbReference type="NCBI Taxonomy" id="1572043"/>
    <lineage>
        <taxon>Eukaryota</taxon>
        <taxon>Metazoa</taxon>
        <taxon>Chordata</taxon>
        <taxon>Craniata</taxon>
        <taxon>Vertebrata</taxon>
        <taxon>Euteleostomi</taxon>
        <taxon>Actinopterygii</taxon>
        <taxon>Neopterygii</taxon>
        <taxon>Teleostei</taxon>
        <taxon>Ostariophysi</taxon>
        <taxon>Cypriniformes</taxon>
        <taxon>Nemacheilidae</taxon>
        <taxon>Triplophysa</taxon>
    </lineage>
</organism>
<dbReference type="EMBL" id="SOYY01000010">
    <property type="protein sequence ID" value="KAA0715446.1"/>
    <property type="molecule type" value="Genomic_DNA"/>
</dbReference>
<evidence type="ECO:0000256" key="1">
    <source>
        <dbReference type="SAM" id="MobiDB-lite"/>
    </source>
</evidence>
<name>A0A5A9P3W0_9TELE</name>
<evidence type="ECO:0000313" key="2">
    <source>
        <dbReference type="EMBL" id="KAA0715446.1"/>
    </source>
</evidence>
<proteinExistence type="predicted"/>
<protein>
    <submittedName>
        <fullName evidence="2">Potassium voltage-gated channel subfamily H member 7</fullName>
    </submittedName>
</protein>
<comment type="caution">
    <text evidence="2">The sequence shown here is derived from an EMBL/GenBank/DDBJ whole genome shotgun (WGS) entry which is preliminary data.</text>
</comment>
<sequence length="262" mass="28670">MSSKRSSEDRNISIEEHQSLLGAGIMEDPSVHSCTSTPGFVSPDEHMERGLCGNGTQTTGWLADGTKQLMDTTTPGQRGTEDDDLDCDMTYGEVEHKLDQLQQHLSRLESQMTSDIQSILQLLQRQTCLGPPAYSSLTDYKRPAIRVQPVASEPICQSPCTTSQNPDFLSMTDAHFDSKDSPSDLSLMDSNPQQSYGTLQPSQDSAPTYSLINSQTLPLTHSKSHVIVQQSSPPDMLLNSVATGTVDLHRPLSDPGLLKEQH</sequence>
<feature type="region of interest" description="Disordered" evidence="1">
    <location>
        <begin position="177"/>
        <end position="208"/>
    </location>
</feature>
<dbReference type="Proteomes" id="UP000324632">
    <property type="component" value="Chromosome 10"/>
</dbReference>
<keyword evidence="3" id="KW-1185">Reference proteome</keyword>
<dbReference type="AlphaFoldDB" id="A0A5A9P3W0"/>
<feature type="region of interest" description="Disordered" evidence="1">
    <location>
        <begin position="27"/>
        <end position="50"/>
    </location>
</feature>
<accession>A0A5A9P3W0</accession>
<evidence type="ECO:0000313" key="3">
    <source>
        <dbReference type="Proteomes" id="UP000324632"/>
    </source>
</evidence>
<feature type="compositionally biased region" description="Polar residues" evidence="1">
    <location>
        <begin position="188"/>
        <end position="208"/>
    </location>
</feature>
<gene>
    <name evidence="2" type="ORF">E1301_Tti016516</name>
</gene>
<reference evidence="2 3" key="1">
    <citation type="journal article" date="2019" name="Mol. Ecol. Resour.">
        <title>Chromosome-level genome assembly of Triplophysa tibetana, a fish adapted to the harsh high-altitude environment of the Tibetan Plateau.</title>
        <authorList>
            <person name="Yang X."/>
            <person name="Liu H."/>
            <person name="Ma Z."/>
            <person name="Zou Y."/>
            <person name="Zou M."/>
            <person name="Mao Y."/>
            <person name="Li X."/>
            <person name="Wang H."/>
            <person name="Chen T."/>
            <person name="Wang W."/>
            <person name="Yang R."/>
        </authorList>
    </citation>
    <scope>NUCLEOTIDE SEQUENCE [LARGE SCALE GENOMIC DNA]</scope>
    <source>
        <strain evidence="2">TTIB1903HZAU</strain>
        <tissue evidence="2">Muscle</tissue>
    </source>
</reference>